<feature type="region of interest" description="Disordered" evidence="1">
    <location>
        <begin position="36"/>
        <end position="68"/>
    </location>
</feature>
<dbReference type="AlphaFoldDB" id="A0A0K1PSX1"/>
<dbReference type="EMBL" id="CP012333">
    <property type="protein sequence ID" value="AKU96204.1"/>
    <property type="molecule type" value="Genomic_DNA"/>
</dbReference>
<keyword evidence="2" id="KW-0732">Signal</keyword>
<evidence type="ECO:0000256" key="1">
    <source>
        <dbReference type="SAM" id="MobiDB-lite"/>
    </source>
</evidence>
<evidence type="ECO:0000313" key="3">
    <source>
        <dbReference type="EMBL" id="AKU96204.1"/>
    </source>
</evidence>
<sequence length="174" mass="17349">MSFRVRHSLSSLSIAVGVGAAAFAIAAFVGCSSDNPGSDTAAAEDSGTDAPLPPATPRPDPPRATDSGADPTLDGCLAACDTAHPAGLVKDEAIDTCWSDNCQGPCIDATGPFDGGTSDDAGDAGPLACKNDVSTGGTACTRCTEAFCCAPWDACFDDADCSGLNACRAACYSR</sequence>
<reference evidence="3 4" key="1">
    <citation type="submission" date="2015-08" db="EMBL/GenBank/DDBJ databases">
        <authorList>
            <person name="Babu N.S."/>
            <person name="Beckwith C.J."/>
            <person name="Beseler K.G."/>
            <person name="Brison A."/>
            <person name="Carone J.V."/>
            <person name="Caskin T.P."/>
            <person name="Diamond M."/>
            <person name="Durham M.E."/>
            <person name="Foxe J.M."/>
            <person name="Go M."/>
            <person name="Henderson B.A."/>
            <person name="Jones I.B."/>
            <person name="McGettigan J.A."/>
            <person name="Micheletti S.J."/>
            <person name="Nasrallah M.E."/>
            <person name="Ortiz D."/>
            <person name="Piller C.R."/>
            <person name="Privatt S.R."/>
            <person name="Schneider S.L."/>
            <person name="Sharp S."/>
            <person name="Smith T.C."/>
            <person name="Stanton J.D."/>
            <person name="Ullery H.E."/>
            <person name="Wilson R.J."/>
            <person name="Serrano M.G."/>
            <person name="Buck G."/>
            <person name="Lee V."/>
            <person name="Wang Y."/>
            <person name="Carvalho R."/>
            <person name="Voegtly L."/>
            <person name="Shi R."/>
            <person name="Duckworth R."/>
            <person name="Johnson A."/>
            <person name="Loviza R."/>
            <person name="Walstead R."/>
            <person name="Shah Z."/>
            <person name="Kiflezghi M."/>
            <person name="Wade K."/>
            <person name="Ball S.L."/>
            <person name="Bradley K.W."/>
            <person name="Asai D.J."/>
            <person name="Bowman C.A."/>
            <person name="Russell D.A."/>
            <person name="Pope W.H."/>
            <person name="Jacobs-Sera D."/>
            <person name="Hendrix R.W."/>
            <person name="Hatfull G.F."/>
        </authorList>
    </citation>
    <scope>NUCLEOTIDE SEQUENCE [LARGE SCALE GENOMIC DNA]</scope>
    <source>
        <strain evidence="3 4">DSM 27648</strain>
    </source>
</reference>
<protein>
    <recommendedName>
        <fullName evidence="5">Tryptophan synthase alpha chain</fullName>
    </recommendedName>
</protein>
<proteinExistence type="predicted"/>
<feature type="chain" id="PRO_5005466533" description="Tryptophan synthase alpha chain" evidence="2">
    <location>
        <begin position="27"/>
        <end position="174"/>
    </location>
</feature>
<accession>A0A0K1PSX1</accession>
<dbReference type="Proteomes" id="UP000064967">
    <property type="component" value="Chromosome"/>
</dbReference>
<dbReference type="STRING" id="1391654.AKJ09_02868"/>
<evidence type="ECO:0008006" key="5">
    <source>
        <dbReference type="Google" id="ProtNLM"/>
    </source>
</evidence>
<evidence type="ECO:0000313" key="4">
    <source>
        <dbReference type="Proteomes" id="UP000064967"/>
    </source>
</evidence>
<organism evidence="3 4">
    <name type="scientific">Labilithrix luteola</name>
    <dbReference type="NCBI Taxonomy" id="1391654"/>
    <lineage>
        <taxon>Bacteria</taxon>
        <taxon>Pseudomonadati</taxon>
        <taxon>Myxococcota</taxon>
        <taxon>Polyangia</taxon>
        <taxon>Polyangiales</taxon>
        <taxon>Labilitrichaceae</taxon>
        <taxon>Labilithrix</taxon>
    </lineage>
</organism>
<gene>
    <name evidence="3" type="ORF">AKJ09_02868</name>
</gene>
<dbReference type="KEGG" id="llu:AKJ09_02868"/>
<name>A0A0K1PSX1_9BACT</name>
<evidence type="ECO:0000256" key="2">
    <source>
        <dbReference type="SAM" id="SignalP"/>
    </source>
</evidence>
<dbReference type="PROSITE" id="PS51257">
    <property type="entry name" value="PROKAR_LIPOPROTEIN"/>
    <property type="match status" value="1"/>
</dbReference>
<feature type="signal peptide" evidence="2">
    <location>
        <begin position="1"/>
        <end position="26"/>
    </location>
</feature>
<keyword evidence="4" id="KW-1185">Reference proteome</keyword>